<dbReference type="AlphaFoldDB" id="A0A167PQK7"/>
<feature type="transmembrane region" description="Helical" evidence="2">
    <location>
        <begin position="210"/>
        <end position="228"/>
    </location>
</feature>
<dbReference type="Proteomes" id="UP000076881">
    <property type="component" value="Unassembled WGS sequence"/>
</dbReference>
<reference evidence="3 4" key="1">
    <citation type="journal article" date="2016" name="Genome Biol. Evol.">
        <title>Divergent and convergent evolution of fungal pathogenicity.</title>
        <authorList>
            <person name="Shang Y."/>
            <person name="Xiao G."/>
            <person name="Zheng P."/>
            <person name="Cen K."/>
            <person name="Zhan S."/>
            <person name="Wang C."/>
        </authorList>
    </citation>
    <scope>NUCLEOTIDE SEQUENCE [LARGE SCALE GENOMIC DNA]</scope>
    <source>
        <strain evidence="3 4">RCEF 1005</strain>
    </source>
</reference>
<keyword evidence="2" id="KW-0812">Transmembrane</keyword>
<evidence type="ECO:0000256" key="1">
    <source>
        <dbReference type="SAM" id="MobiDB-lite"/>
    </source>
</evidence>
<sequence>MDADGAKGPRFLACPFYKREPAIYHECGRAELLSVEDVFEHLQNHHAAPIHCVRCYAEFSSNDGRERHYRDGCVVEDRRKIDGYCETTRIELVELQVDLCILDDMDEIQGDVDEIQDDMDDIQDDRDEKQDDRDKEVRARWEIIFSILFPGEAQPRSPFVDSECNGNVSAASSCTTELTRRTNRESSQRPWNYTHDVSGRRSTSFSTAGTAGPGILPVFFFFILKTAWVRKDERRERGLALWQVQATPRRQPVKNGQRRHA</sequence>
<feature type="compositionally biased region" description="Acidic residues" evidence="1">
    <location>
        <begin position="114"/>
        <end position="125"/>
    </location>
</feature>
<evidence type="ECO:0000313" key="3">
    <source>
        <dbReference type="EMBL" id="OAA56926.1"/>
    </source>
</evidence>
<dbReference type="PANTHER" id="PTHR38166">
    <property type="entry name" value="C2H2-TYPE DOMAIN-CONTAINING PROTEIN-RELATED"/>
    <property type="match status" value="1"/>
</dbReference>
<dbReference type="STRING" id="1081108.A0A167PQK7"/>
<dbReference type="EMBL" id="AZHF01000032">
    <property type="protein sequence ID" value="OAA56926.1"/>
    <property type="molecule type" value="Genomic_DNA"/>
</dbReference>
<dbReference type="OrthoDB" id="5241264at2759"/>
<feature type="region of interest" description="Disordered" evidence="1">
    <location>
        <begin position="180"/>
        <end position="207"/>
    </location>
</feature>
<keyword evidence="2" id="KW-1133">Transmembrane helix</keyword>
<gene>
    <name evidence="3" type="ORF">LEL_10945</name>
</gene>
<keyword evidence="4" id="KW-1185">Reference proteome</keyword>
<proteinExistence type="predicted"/>
<comment type="caution">
    <text evidence="3">The sequence shown here is derived from an EMBL/GenBank/DDBJ whole genome shotgun (WGS) entry which is preliminary data.</text>
</comment>
<evidence type="ECO:0000256" key="2">
    <source>
        <dbReference type="SAM" id="Phobius"/>
    </source>
</evidence>
<evidence type="ECO:0008006" key="5">
    <source>
        <dbReference type="Google" id="ProtNLM"/>
    </source>
</evidence>
<dbReference type="PANTHER" id="PTHR38166:SF1">
    <property type="entry name" value="C2H2-TYPE DOMAIN-CONTAINING PROTEIN"/>
    <property type="match status" value="1"/>
</dbReference>
<feature type="region of interest" description="Disordered" evidence="1">
    <location>
        <begin position="114"/>
        <end position="134"/>
    </location>
</feature>
<evidence type="ECO:0000313" key="4">
    <source>
        <dbReference type="Proteomes" id="UP000076881"/>
    </source>
</evidence>
<name>A0A167PQK7_CORDF</name>
<organism evidence="3 4">
    <name type="scientific">Akanthomyces lecanii RCEF 1005</name>
    <dbReference type="NCBI Taxonomy" id="1081108"/>
    <lineage>
        <taxon>Eukaryota</taxon>
        <taxon>Fungi</taxon>
        <taxon>Dikarya</taxon>
        <taxon>Ascomycota</taxon>
        <taxon>Pezizomycotina</taxon>
        <taxon>Sordariomycetes</taxon>
        <taxon>Hypocreomycetidae</taxon>
        <taxon>Hypocreales</taxon>
        <taxon>Cordycipitaceae</taxon>
        <taxon>Akanthomyces</taxon>
        <taxon>Cordyceps confragosa</taxon>
    </lineage>
</organism>
<protein>
    <recommendedName>
        <fullName evidence="5">C2H2-type domain-containing protein</fullName>
    </recommendedName>
</protein>
<keyword evidence="2" id="KW-0472">Membrane</keyword>
<accession>A0A167PQK7</accession>